<dbReference type="EMBL" id="QFGA01000002">
    <property type="protein sequence ID" value="TEB05399.1"/>
    <property type="molecule type" value="Genomic_DNA"/>
</dbReference>
<dbReference type="InterPro" id="IPR001387">
    <property type="entry name" value="Cro/C1-type_HTH"/>
</dbReference>
<accession>A0A4Y7R9L0</accession>
<evidence type="ECO:0000313" key="2">
    <source>
        <dbReference type="EMBL" id="TEB05399.1"/>
    </source>
</evidence>
<protein>
    <recommendedName>
        <fullName evidence="1">HTH cro/C1-type domain-containing protein</fullName>
    </recommendedName>
</protein>
<dbReference type="InterPro" id="IPR010982">
    <property type="entry name" value="Lambda_DNA-bd_dom_sf"/>
</dbReference>
<dbReference type="AlphaFoldDB" id="A0A4Y7R9L0"/>
<reference evidence="2 3" key="1">
    <citation type="journal article" date="2018" name="Environ. Microbiol.">
        <title>Novel energy conservation strategies and behaviour of Pelotomaculum schinkii driving syntrophic propionate catabolism.</title>
        <authorList>
            <person name="Hidalgo-Ahumada C.A.P."/>
            <person name="Nobu M.K."/>
            <person name="Narihiro T."/>
            <person name="Tamaki H."/>
            <person name="Liu W.T."/>
            <person name="Kamagata Y."/>
            <person name="Stams A.J.M."/>
            <person name="Imachi H."/>
            <person name="Sousa D.Z."/>
        </authorList>
    </citation>
    <scope>NUCLEOTIDE SEQUENCE [LARGE SCALE GENOMIC DNA]</scope>
    <source>
        <strain evidence="2 3">HH</strain>
    </source>
</reference>
<gene>
    <name evidence="2" type="ORF">Psch_02440</name>
</gene>
<dbReference type="Proteomes" id="UP000298324">
    <property type="component" value="Unassembled WGS sequence"/>
</dbReference>
<comment type="caution">
    <text evidence="2">The sequence shown here is derived from an EMBL/GenBank/DDBJ whole genome shotgun (WGS) entry which is preliminary data.</text>
</comment>
<name>A0A4Y7R9L0_9FIRM</name>
<dbReference type="Gene3D" id="1.10.260.40">
    <property type="entry name" value="lambda repressor-like DNA-binding domains"/>
    <property type="match status" value="1"/>
</dbReference>
<keyword evidence="3" id="KW-1185">Reference proteome</keyword>
<dbReference type="GO" id="GO:0003677">
    <property type="term" value="F:DNA binding"/>
    <property type="evidence" value="ECO:0007669"/>
    <property type="project" value="InterPro"/>
</dbReference>
<dbReference type="RefSeq" id="WP_427910097.1">
    <property type="nucleotide sequence ID" value="NZ_QFGA01000002.1"/>
</dbReference>
<proteinExistence type="predicted"/>
<sequence>MLFGSKIMKKTIKELRKNQNLTAKELADKLKLDTLDILDIDNLKLRDVPEPLKSNLLPILRGDYMDKIPWL</sequence>
<evidence type="ECO:0000313" key="3">
    <source>
        <dbReference type="Proteomes" id="UP000298324"/>
    </source>
</evidence>
<evidence type="ECO:0000259" key="1">
    <source>
        <dbReference type="PROSITE" id="PS50943"/>
    </source>
</evidence>
<feature type="domain" description="HTH cro/C1-type" evidence="1">
    <location>
        <begin position="12"/>
        <end position="30"/>
    </location>
</feature>
<organism evidence="2 3">
    <name type="scientific">Pelotomaculum schinkii</name>
    <dbReference type="NCBI Taxonomy" id="78350"/>
    <lineage>
        <taxon>Bacteria</taxon>
        <taxon>Bacillati</taxon>
        <taxon>Bacillota</taxon>
        <taxon>Clostridia</taxon>
        <taxon>Eubacteriales</taxon>
        <taxon>Desulfotomaculaceae</taxon>
        <taxon>Pelotomaculum</taxon>
    </lineage>
</organism>
<dbReference type="PROSITE" id="PS50943">
    <property type="entry name" value="HTH_CROC1"/>
    <property type="match status" value="1"/>
</dbReference>